<evidence type="ECO:0000256" key="1">
    <source>
        <dbReference type="SAM" id="MobiDB-lite"/>
    </source>
</evidence>
<evidence type="ECO:0000313" key="3">
    <source>
        <dbReference type="EMBL" id="MBS4196085.1"/>
    </source>
</evidence>
<evidence type="ECO:0000259" key="2">
    <source>
        <dbReference type="Pfam" id="PF00082"/>
    </source>
</evidence>
<gene>
    <name evidence="3" type="ORF">KHA97_13545</name>
</gene>
<dbReference type="Proteomes" id="UP000681414">
    <property type="component" value="Unassembled WGS sequence"/>
</dbReference>
<evidence type="ECO:0000313" key="4">
    <source>
        <dbReference type="Proteomes" id="UP000681414"/>
    </source>
</evidence>
<comment type="caution">
    <text evidence="3">The sequence shown here is derived from an EMBL/GenBank/DDBJ whole genome shotgun (WGS) entry which is preliminary data.</text>
</comment>
<dbReference type="SUPFAM" id="SSF52743">
    <property type="entry name" value="Subtilisin-like"/>
    <property type="match status" value="1"/>
</dbReference>
<dbReference type="GO" id="GO:0006508">
    <property type="term" value="P:proteolysis"/>
    <property type="evidence" value="ECO:0007669"/>
    <property type="project" value="InterPro"/>
</dbReference>
<dbReference type="Pfam" id="PF00082">
    <property type="entry name" value="Peptidase_S8"/>
    <property type="match status" value="1"/>
</dbReference>
<protein>
    <submittedName>
        <fullName evidence="3">S8 family serine peptidase</fullName>
    </submittedName>
</protein>
<dbReference type="EMBL" id="JAGYPG010000002">
    <property type="protein sequence ID" value="MBS4196085.1"/>
    <property type="molecule type" value="Genomic_DNA"/>
</dbReference>
<dbReference type="InterPro" id="IPR036852">
    <property type="entry name" value="Peptidase_S8/S53_dom_sf"/>
</dbReference>
<dbReference type="AlphaFoldDB" id="A0A942YI49"/>
<dbReference type="SUPFAM" id="SSF48371">
    <property type="entry name" value="ARM repeat"/>
    <property type="match status" value="1"/>
</dbReference>
<dbReference type="RefSeq" id="WP_213125247.1">
    <property type="nucleotide sequence ID" value="NZ_JAGYPG010000002.1"/>
</dbReference>
<feature type="domain" description="Peptidase S8/S53" evidence="2">
    <location>
        <begin position="120"/>
        <end position="281"/>
    </location>
</feature>
<dbReference type="InterPro" id="IPR000209">
    <property type="entry name" value="Peptidase_S8/S53_dom"/>
</dbReference>
<dbReference type="GO" id="GO:0004252">
    <property type="term" value="F:serine-type endopeptidase activity"/>
    <property type="evidence" value="ECO:0007669"/>
    <property type="project" value="InterPro"/>
</dbReference>
<accession>A0A942YI49</accession>
<keyword evidence="4" id="KW-1185">Reference proteome</keyword>
<feature type="region of interest" description="Disordered" evidence="1">
    <location>
        <begin position="1"/>
        <end position="22"/>
    </location>
</feature>
<reference evidence="3 4" key="1">
    <citation type="submission" date="2021-05" db="EMBL/GenBank/DDBJ databases">
        <title>Novel Bacillus species.</title>
        <authorList>
            <person name="Liu G."/>
        </authorList>
    </citation>
    <scope>NUCLEOTIDE SEQUENCE [LARGE SCALE GENOMIC DNA]</scope>
    <source>
        <strain evidence="4">FJAT-49780</strain>
    </source>
</reference>
<dbReference type="Gene3D" id="3.40.50.200">
    <property type="entry name" value="Peptidase S8/S53 domain"/>
    <property type="match status" value="1"/>
</dbReference>
<proteinExistence type="predicted"/>
<name>A0A942YI49_9BACI</name>
<dbReference type="InterPro" id="IPR016024">
    <property type="entry name" value="ARM-type_fold"/>
</dbReference>
<sequence>MNNRIPEPTWARLGFKTPPNPETSGKNVGIVIIDHVNTDGEFHYLGDRLHQVSVHEDLSVSCCSFQTYQSDYHDISEHGANVLRLLAHPPFSYKNHTYVGLAPAATFFILSEYDPEKLRKGIEWLVERRQEWNIKIILNLLVPRVEIFQNTSLDPFVKAFQPALDANLLVVAANGNSRAHNNLHPIEFFAIGGYDDKGSTDKDEYEAHPSVPWGRNGDGHMRPDILAPFSNLPVKLLNNELTFFEGSCGTSSMVAGVCAYLFSKYPEIDSDTVRHTLIKTGLALKEDKIPATIIQVDSAIEALNEKMMFPGSTNSVKIRSADPDVSIKSKDPVKRALSLTQYIIEGKCSREMLWTLLYEDESPIVKKNVIWALGKSLTNSEKERLWMLFHNEKDTNGVREAIAYALFEHAEPSDLDNWIALIDEQSTDIRLSVKLYLQKFYKDSPNSLTPVSLIRKK</sequence>
<organism evidence="3 4">
    <name type="scientific">Lederbergia citri</name>
    <dbReference type="NCBI Taxonomy" id="2833580"/>
    <lineage>
        <taxon>Bacteria</taxon>
        <taxon>Bacillati</taxon>
        <taxon>Bacillota</taxon>
        <taxon>Bacilli</taxon>
        <taxon>Bacillales</taxon>
        <taxon>Bacillaceae</taxon>
        <taxon>Lederbergia</taxon>
    </lineage>
</organism>